<dbReference type="Proteomes" id="UP000623687">
    <property type="component" value="Unassembled WGS sequence"/>
</dbReference>
<feature type="compositionally biased region" description="Gly residues" evidence="4">
    <location>
        <begin position="916"/>
        <end position="933"/>
    </location>
</feature>
<feature type="compositionally biased region" description="Basic and acidic residues" evidence="4">
    <location>
        <begin position="694"/>
        <end position="710"/>
    </location>
</feature>
<evidence type="ECO:0000313" key="7">
    <source>
        <dbReference type="Proteomes" id="UP000623687"/>
    </source>
</evidence>
<dbReference type="PANTHER" id="PTHR13430:SF4">
    <property type="entry name" value="AUTOPHAGY-RELATED PROTEIN 13"/>
    <property type="match status" value="1"/>
</dbReference>
<keyword evidence="7" id="KW-1185">Reference proteome</keyword>
<feature type="compositionally biased region" description="Low complexity" evidence="4">
    <location>
        <begin position="310"/>
        <end position="322"/>
    </location>
</feature>
<feature type="region of interest" description="Disordered" evidence="4">
    <location>
        <begin position="307"/>
        <end position="329"/>
    </location>
</feature>
<dbReference type="InterPro" id="IPR036570">
    <property type="entry name" value="HORMA_dom_sf"/>
</dbReference>
<feature type="compositionally biased region" description="Low complexity" evidence="4">
    <location>
        <begin position="646"/>
        <end position="661"/>
    </location>
</feature>
<feature type="region of interest" description="Disordered" evidence="4">
    <location>
        <begin position="559"/>
        <end position="792"/>
    </location>
</feature>
<feature type="compositionally biased region" description="Basic and acidic residues" evidence="4">
    <location>
        <begin position="831"/>
        <end position="845"/>
    </location>
</feature>
<dbReference type="PANTHER" id="PTHR13430">
    <property type="match status" value="1"/>
</dbReference>
<evidence type="ECO:0000256" key="2">
    <source>
        <dbReference type="ARBA" id="ARBA00023006"/>
    </source>
</evidence>
<sequence>MSNETQKADQIAFHVYTKLSHVVNHARTTVEPRVQPKVDKWFNLETPDSDLLFKEAREPYRSLSSYVPPGAAPPLEIQVLLTIPELASNQVLVHLSNDIPSRIDPTPRYILLESHVLNFAHHGSTASFSSSSSSASDVAPPTIYKHGIPLFRSLYTLLRVLPAWKLYKRLKRRAGRNGNMTIIVRVKEADDDVLEFGTSPALWVLNNFPQTLIGMPITSQSPLLPSPVLPTQTHTFVPVPHPHGTITLTITYLSNPNFQIEDKESLFSNRFLAGDKAGLLEQPAPRPEAEPPVRDVEFLPTLVKNQQRDSIASSSGMGYSSSPVHGWASQLPRDREVNAQSIADRFILPPQPSASGSPGMGHSRTASTPGSGVNRAVALPGSTGSGSPAALGLYGGTGFSGGSRSRTSSPRTSPRKGNIGLPSVPLGIPTSTTSIYGKTANSGSYTSPLQPLRDFPRVPSTSGSPSTSGVPAAAGIPRPLSRLRTSSTVSTPGSPAGLGIGLGLGLPGSLPQTSLLSQHPLSPIQASATMPPTPTRSGSSISPIAVKPFKAGSLASAGVVASSGSGSSTGVMTRPSPPSGPLSAGPGPSNYAFPPSTGSPDAPRPSPVPVPGRKRYSSSFGHRYASSLGAGGSATGSGGSAGGSAAGSAGVPSNVGSAGSGNREELDPVKARRSSSSFLNAGGTDDDDISHFVQEIDARKPLRGRLRMEESGTDSQGPSRAHSVGPSNVDQLWLKDASERQMADKGKNLDMGPPSLGPLRGEPRSPLGRRASLNAQQTQTGLLLATGTSPVLTSADEIDERLRKMNEAFLASLEGLGGSTSTSGAGSGSSTRREREFGTLGRGRDWNQYQERSEGPSLGALFSGGERSSWDGDSESRGRGGGEVGIPGQQRRSSPFLGRFRDQYGGDSGSSSEVAGLGGSSGSGAGRGVGSGHLGQMSHGSEEVIGRMDMEAELDSQVFGKRYR</sequence>
<feature type="compositionally biased region" description="Low complexity" evidence="4">
    <location>
        <begin position="458"/>
        <end position="476"/>
    </location>
</feature>
<dbReference type="Pfam" id="PF10033">
    <property type="entry name" value="ATG13"/>
    <property type="match status" value="1"/>
</dbReference>
<dbReference type="GO" id="GO:0034497">
    <property type="term" value="P:protein localization to phagophore assembly site"/>
    <property type="evidence" value="ECO:0007669"/>
    <property type="project" value="TreeGrafter"/>
</dbReference>
<feature type="compositionally biased region" description="Polar residues" evidence="4">
    <location>
        <begin position="524"/>
        <end position="542"/>
    </location>
</feature>
<feature type="compositionally biased region" description="Polar residues" evidence="4">
    <location>
        <begin position="429"/>
        <end position="449"/>
    </location>
</feature>
<feature type="compositionally biased region" description="Low complexity" evidence="4">
    <location>
        <begin position="812"/>
        <end position="830"/>
    </location>
</feature>
<dbReference type="GO" id="GO:1990316">
    <property type="term" value="C:Atg1/ULK1 kinase complex"/>
    <property type="evidence" value="ECO:0007669"/>
    <property type="project" value="InterPro"/>
</dbReference>
<evidence type="ECO:0000256" key="3">
    <source>
        <dbReference type="RuleBase" id="RU361214"/>
    </source>
</evidence>
<dbReference type="InterPro" id="IPR018731">
    <property type="entry name" value="Atg13_N"/>
</dbReference>
<organism evidence="6 7">
    <name type="scientific">Pleurotus ostreatus</name>
    <name type="common">Oyster mushroom</name>
    <name type="synonym">White-rot fungus</name>
    <dbReference type="NCBI Taxonomy" id="5322"/>
    <lineage>
        <taxon>Eukaryota</taxon>
        <taxon>Fungi</taxon>
        <taxon>Dikarya</taxon>
        <taxon>Basidiomycota</taxon>
        <taxon>Agaricomycotina</taxon>
        <taxon>Agaricomycetes</taxon>
        <taxon>Agaricomycetidae</taxon>
        <taxon>Agaricales</taxon>
        <taxon>Pleurotineae</taxon>
        <taxon>Pleurotaceae</taxon>
        <taxon>Pleurotus</taxon>
    </lineage>
</organism>
<reference evidence="6" key="1">
    <citation type="submission" date="2019-07" db="EMBL/GenBank/DDBJ databases">
        <authorList>
            <person name="Palmer J.M."/>
        </authorList>
    </citation>
    <scope>NUCLEOTIDE SEQUENCE</scope>
    <source>
        <strain evidence="6">PC9</strain>
    </source>
</reference>
<name>A0A8H6ZP49_PLEOS</name>
<evidence type="ECO:0000259" key="5">
    <source>
        <dbReference type="Pfam" id="PF10033"/>
    </source>
</evidence>
<keyword evidence="2 3" id="KW-0072">Autophagy</keyword>
<feature type="region of interest" description="Disordered" evidence="4">
    <location>
        <begin position="524"/>
        <end position="543"/>
    </location>
</feature>
<dbReference type="GO" id="GO:0000423">
    <property type="term" value="P:mitophagy"/>
    <property type="evidence" value="ECO:0007669"/>
    <property type="project" value="TreeGrafter"/>
</dbReference>
<dbReference type="GeneID" id="59371632"/>
<feature type="compositionally biased region" description="Low complexity" evidence="4">
    <location>
        <begin position="559"/>
        <end position="571"/>
    </location>
</feature>
<dbReference type="EMBL" id="JACETU010000010">
    <property type="protein sequence ID" value="KAF7419205.1"/>
    <property type="molecule type" value="Genomic_DNA"/>
</dbReference>
<dbReference type="RefSeq" id="XP_036626059.1">
    <property type="nucleotide sequence ID" value="XM_036771438.1"/>
</dbReference>
<dbReference type="VEuPathDB" id="FungiDB:PC9H_001791"/>
<feature type="domain" description="Autophagy-related protein 13 N-terminal" evidence="5">
    <location>
        <begin position="14"/>
        <end position="258"/>
    </location>
</feature>
<dbReference type="GO" id="GO:0000407">
    <property type="term" value="C:phagophore assembly site"/>
    <property type="evidence" value="ECO:0007669"/>
    <property type="project" value="TreeGrafter"/>
</dbReference>
<dbReference type="GO" id="GO:0005829">
    <property type="term" value="C:cytosol"/>
    <property type="evidence" value="ECO:0007669"/>
    <property type="project" value="TreeGrafter"/>
</dbReference>
<feature type="compositionally biased region" description="Gly residues" evidence="4">
    <location>
        <begin position="629"/>
        <end position="645"/>
    </location>
</feature>
<accession>A0A8H6ZP49</accession>
<feature type="compositionally biased region" description="Low complexity" evidence="4">
    <location>
        <begin position="775"/>
        <end position="788"/>
    </location>
</feature>
<gene>
    <name evidence="6" type="ORF">PC9H_001791</name>
</gene>
<feature type="compositionally biased region" description="Basic and acidic residues" evidence="4">
    <location>
        <begin position="736"/>
        <end position="748"/>
    </location>
</feature>
<feature type="region of interest" description="Disordered" evidence="4">
    <location>
        <begin position="812"/>
        <end position="941"/>
    </location>
</feature>
<proteinExistence type="inferred from homology"/>
<dbReference type="GO" id="GO:0034727">
    <property type="term" value="P:piecemeal microautophagy of the nucleus"/>
    <property type="evidence" value="ECO:0007669"/>
    <property type="project" value="TreeGrafter"/>
</dbReference>
<dbReference type="OrthoDB" id="70161at2759"/>
<comment type="similarity">
    <text evidence="1 3">Belongs to the ATG13 family. Fungi subfamily.</text>
</comment>
<comment type="caution">
    <text evidence="6">The sequence shown here is derived from an EMBL/GenBank/DDBJ whole genome shotgun (WGS) entry which is preliminary data.</text>
</comment>
<feature type="compositionally biased region" description="Low complexity" evidence="4">
    <location>
        <begin position="402"/>
        <end position="417"/>
    </location>
</feature>
<feature type="region of interest" description="Disordered" evidence="4">
    <location>
        <begin position="347"/>
        <end position="476"/>
    </location>
</feature>
<dbReference type="AlphaFoldDB" id="A0A8H6ZP49"/>
<dbReference type="InterPro" id="IPR040182">
    <property type="entry name" value="ATG13"/>
</dbReference>
<dbReference type="Gene3D" id="3.30.900.10">
    <property type="entry name" value="HORMA domain"/>
    <property type="match status" value="1"/>
</dbReference>
<feature type="compositionally biased region" description="Basic and acidic residues" evidence="4">
    <location>
        <begin position="868"/>
        <end position="880"/>
    </location>
</feature>
<evidence type="ECO:0000256" key="4">
    <source>
        <dbReference type="SAM" id="MobiDB-lite"/>
    </source>
</evidence>
<evidence type="ECO:0000256" key="1">
    <source>
        <dbReference type="ARBA" id="ARBA00005246"/>
    </source>
</evidence>
<protein>
    <recommendedName>
        <fullName evidence="3">Autophagy-related protein 13</fullName>
    </recommendedName>
</protein>
<evidence type="ECO:0000313" key="6">
    <source>
        <dbReference type="EMBL" id="KAF7419205.1"/>
    </source>
</evidence>